<evidence type="ECO:0000256" key="1">
    <source>
        <dbReference type="SAM" id="MobiDB-lite"/>
    </source>
</evidence>
<dbReference type="InterPro" id="IPR029063">
    <property type="entry name" value="SAM-dependent_MTases_sf"/>
</dbReference>
<feature type="region of interest" description="Disordered" evidence="1">
    <location>
        <begin position="49"/>
        <end position="118"/>
    </location>
</feature>
<keyword evidence="2" id="KW-0472">Membrane</keyword>
<keyword evidence="2" id="KW-1133">Transmembrane helix</keyword>
<feature type="compositionally biased region" description="Basic and acidic residues" evidence="1">
    <location>
        <begin position="80"/>
        <end position="109"/>
    </location>
</feature>
<feature type="compositionally biased region" description="Polar residues" evidence="1">
    <location>
        <begin position="50"/>
        <end position="63"/>
    </location>
</feature>
<evidence type="ECO:0000313" key="3">
    <source>
        <dbReference type="EMBL" id="KZL77862.1"/>
    </source>
</evidence>
<gene>
    <name evidence="3" type="ORF">CT0861_02716</name>
</gene>
<feature type="transmembrane region" description="Helical" evidence="2">
    <location>
        <begin position="21"/>
        <end position="40"/>
    </location>
</feature>
<dbReference type="SUPFAM" id="SSF53335">
    <property type="entry name" value="S-adenosyl-L-methionine-dependent methyltransferases"/>
    <property type="match status" value="1"/>
</dbReference>
<evidence type="ECO:0000313" key="4">
    <source>
        <dbReference type="Proteomes" id="UP000076552"/>
    </source>
</evidence>
<protein>
    <submittedName>
        <fullName evidence="3">Hard-surface induced protein</fullName>
    </submittedName>
</protein>
<accession>A0A166YN74</accession>
<organism evidence="3 4">
    <name type="scientific">Colletotrichum tofieldiae</name>
    <dbReference type="NCBI Taxonomy" id="708197"/>
    <lineage>
        <taxon>Eukaryota</taxon>
        <taxon>Fungi</taxon>
        <taxon>Dikarya</taxon>
        <taxon>Ascomycota</taxon>
        <taxon>Pezizomycotina</taxon>
        <taxon>Sordariomycetes</taxon>
        <taxon>Hypocreomycetidae</taxon>
        <taxon>Glomerellales</taxon>
        <taxon>Glomerellaceae</taxon>
        <taxon>Colletotrichum</taxon>
        <taxon>Colletotrichum spaethianum species complex</taxon>
    </lineage>
</organism>
<dbReference type="STRING" id="708197.A0A166YN74"/>
<proteinExistence type="predicted"/>
<dbReference type="Proteomes" id="UP000076552">
    <property type="component" value="Unassembled WGS sequence"/>
</dbReference>
<dbReference type="EMBL" id="LFIV01000005">
    <property type="protein sequence ID" value="KZL77862.1"/>
    <property type="molecule type" value="Genomic_DNA"/>
</dbReference>
<evidence type="ECO:0000256" key="2">
    <source>
        <dbReference type="SAM" id="Phobius"/>
    </source>
</evidence>
<name>A0A166YN74_9PEZI</name>
<keyword evidence="2" id="KW-0812">Transmembrane</keyword>
<comment type="caution">
    <text evidence="3">The sequence shown here is derived from an EMBL/GenBank/DDBJ whole genome shotgun (WGS) entry which is preliminary data.</text>
</comment>
<sequence>LYQYSIGNFTITGKMIQNPRYLPALLIGATILLLLATLRMSGGEVPEVINSANPWSRPSTQYDAQPETQHETQHNTQQETQHETQHKTHQETQQETQHETQQEAEHDTQHGSAPAAVPAAKKPIFSGKKHDSRPSFTDLALDSGTDKVTAHNYGFLYDKYLAQFRDEPVRMVEIGLGCGMPYGPGASYPIWTKYFPKIELYIVEYDENCGSAWAAKNPEAVLFYGDQSSVPFLNHVGSEVTAGGLVDIIVDDGGHTMVQQITSLRELWPYLRPGGVYFAEDLQTSFLNHYGGDASKTDFTKKTFIHWIHELVDDIIAAPVGIAPTNAWSSEIASIDCMAEMCVLTKKEKGAR</sequence>
<feature type="non-terminal residue" evidence="3">
    <location>
        <position position="1"/>
    </location>
</feature>
<dbReference type="Gene3D" id="3.40.50.150">
    <property type="entry name" value="Vaccinia Virus protein VP39"/>
    <property type="match status" value="1"/>
</dbReference>
<reference evidence="3 4" key="1">
    <citation type="submission" date="2015-06" db="EMBL/GenBank/DDBJ databases">
        <title>Survival trade-offs in plant roots during colonization by closely related pathogenic and mutualistic fungi.</title>
        <authorList>
            <person name="Hacquard S."/>
            <person name="Kracher B."/>
            <person name="Hiruma K."/>
            <person name="Weinman A."/>
            <person name="Muench P."/>
            <person name="Garrido Oter R."/>
            <person name="Ver Loren van Themaat E."/>
            <person name="Dallerey J.-F."/>
            <person name="Damm U."/>
            <person name="Henrissat B."/>
            <person name="Lespinet O."/>
            <person name="Thon M."/>
            <person name="Kemen E."/>
            <person name="McHardy A.C."/>
            <person name="Schulze-Lefert P."/>
            <person name="O'Connell R.J."/>
        </authorList>
    </citation>
    <scope>NUCLEOTIDE SEQUENCE [LARGE SCALE GENOMIC DNA]</scope>
    <source>
        <strain evidence="3 4">0861</strain>
    </source>
</reference>
<keyword evidence="4" id="KW-1185">Reference proteome</keyword>
<dbReference type="AlphaFoldDB" id="A0A166YN74"/>